<dbReference type="InterPro" id="IPR036890">
    <property type="entry name" value="HATPase_C_sf"/>
</dbReference>
<dbReference type="AlphaFoldDB" id="A0A8J7Z271"/>
<dbReference type="Pfam" id="PF00512">
    <property type="entry name" value="HisKA"/>
    <property type="match status" value="1"/>
</dbReference>
<keyword evidence="5 9" id="KW-0418">Kinase</keyword>
<keyword evidence="7" id="KW-1133">Transmembrane helix</keyword>
<proteinExistence type="predicted"/>
<dbReference type="EMBL" id="WVIE01000023">
    <property type="protein sequence ID" value="NDJ19017.1"/>
    <property type="molecule type" value="Genomic_DNA"/>
</dbReference>
<evidence type="ECO:0000313" key="9">
    <source>
        <dbReference type="EMBL" id="NDJ19017.1"/>
    </source>
</evidence>
<feature type="transmembrane region" description="Helical" evidence="7">
    <location>
        <begin position="84"/>
        <end position="101"/>
    </location>
</feature>
<feature type="transmembrane region" description="Helical" evidence="7">
    <location>
        <begin position="58"/>
        <end position="78"/>
    </location>
</feature>
<feature type="transmembrane region" description="Helical" evidence="7">
    <location>
        <begin position="12"/>
        <end position="29"/>
    </location>
</feature>
<dbReference type="EC" id="2.7.13.3" evidence="2"/>
<sequence length="356" mass="40013">MNAVNFYSKPAIRWLIVFLFAFALSIEYLTPPEYVVGYLYIGGIVLTSNHLRRRETFLITLIAAFLTLSNLWFPVYQLSQASTIVNRAIVVMALIVTSVISDRNRHYQAAIAQQQLRLHAQEQLASLREDFVSTLTHDLKTPLLGAIETLKAMQRAEFGAITPTQQTVFTTMQRSHQTTLQLVEMMLDIYRNDADGLTLKLQPIELGAIAQDAMLTLRELAAARRVHLSLNYSDSGFRQSLWAMGDALQLRRVFSNLITNSIHHSPRGASVEIWLESRPSHQVVKVLDAGLGVAPEELPHLFERFYQGQSDRQATGSGLGLYLSRQIIEAHSGKIWAENRVPNGAIFAFRLPTISP</sequence>
<dbReference type="Proteomes" id="UP000646053">
    <property type="component" value="Unassembled WGS sequence"/>
</dbReference>
<keyword evidence="7" id="KW-0472">Membrane</keyword>
<feature type="transmembrane region" description="Helical" evidence="7">
    <location>
        <begin position="35"/>
        <end position="51"/>
    </location>
</feature>
<comment type="caution">
    <text evidence="9">The sequence shown here is derived from an EMBL/GenBank/DDBJ whole genome shotgun (WGS) entry which is preliminary data.</text>
</comment>
<dbReference type="FunFam" id="3.30.565.10:FF:000006">
    <property type="entry name" value="Sensor histidine kinase WalK"/>
    <property type="match status" value="1"/>
</dbReference>
<gene>
    <name evidence="9" type="ORF">GS601_17285</name>
</gene>
<evidence type="ECO:0000256" key="6">
    <source>
        <dbReference type="ARBA" id="ARBA00023012"/>
    </source>
</evidence>
<comment type="catalytic activity">
    <reaction evidence="1">
        <text>ATP + protein L-histidine = ADP + protein N-phospho-L-histidine.</text>
        <dbReference type="EC" id="2.7.13.3"/>
    </reaction>
</comment>
<dbReference type="InterPro" id="IPR005467">
    <property type="entry name" value="His_kinase_dom"/>
</dbReference>
<evidence type="ECO:0000313" key="10">
    <source>
        <dbReference type="Proteomes" id="UP000646053"/>
    </source>
</evidence>
<dbReference type="PANTHER" id="PTHR43547:SF2">
    <property type="entry name" value="HYBRID SIGNAL TRANSDUCTION HISTIDINE KINASE C"/>
    <property type="match status" value="1"/>
</dbReference>
<keyword evidence="7" id="KW-0812">Transmembrane</keyword>
<evidence type="ECO:0000256" key="5">
    <source>
        <dbReference type="ARBA" id="ARBA00022777"/>
    </source>
</evidence>
<keyword evidence="6" id="KW-0902">Two-component regulatory system</keyword>
<keyword evidence="3" id="KW-0597">Phosphoprotein</keyword>
<dbReference type="InterPro" id="IPR004358">
    <property type="entry name" value="Sig_transdc_His_kin-like_C"/>
</dbReference>
<reference evidence="9" key="1">
    <citation type="submission" date="2019-12" db="EMBL/GenBank/DDBJ databases">
        <title>High-Quality draft genome sequences of three cyanobacteria isolated from the limestone walls of the Old Cathedral of Coimbra.</title>
        <authorList>
            <person name="Tiago I."/>
            <person name="Soares F."/>
            <person name="Portugal A."/>
        </authorList>
    </citation>
    <scope>NUCLEOTIDE SEQUENCE</scope>
    <source>
        <strain evidence="9">A</strain>
    </source>
</reference>
<dbReference type="SUPFAM" id="SSF47384">
    <property type="entry name" value="Homodimeric domain of signal transducing histidine kinase"/>
    <property type="match status" value="1"/>
</dbReference>
<dbReference type="Gene3D" id="1.10.287.130">
    <property type="match status" value="1"/>
</dbReference>
<dbReference type="PANTHER" id="PTHR43547">
    <property type="entry name" value="TWO-COMPONENT HISTIDINE KINASE"/>
    <property type="match status" value="1"/>
</dbReference>
<dbReference type="GO" id="GO:0000155">
    <property type="term" value="F:phosphorelay sensor kinase activity"/>
    <property type="evidence" value="ECO:0007669"/>
    <property type="project" value="InterPro"/>
</dbReference>
<evidence type="ECO:0000256" key="2">
    <source>
        <dbReference type="ARBA" id="ARBA00012438"/>
    </source>
</evidence>
<accession>A0A8J7Z271</accession>
<keyword evidence="4" id="KW-0808">Transferase</keyword>
<dbReference type="CDD" id="cd00082">
    <property type="entry name" value="HisKA"/>
    <property type="match status" value="1"/>
</dbReference>
<evidence type="ECO:0000259" key="8">
    <source>
        <dbReference type="PROSITE" id="PS50109"/>
    </source>
</evidence>
<evidence type="ECO:0000256" key="3">
    <source>
        <dbReference type="ARBA" id="ARBA00022553"/>
    </source>
</evidence>
<evidence type="ECO:0000256" key="7">
    <source>
        <dbReference type="SAM" id="Phobius"/>
    </source>
</evidence>
<dbReference type="InterPro" id="IPR036097">
    <property type="entry name" value="HisK_dim/P_sf"/>
</dbReference>
<dbReference type="PROSITE" id="PS50109">
    <property type="entry name" value="HIS_KIN"/>
    <property type="match status" value="1"/>
</dbReference>
<evidence type="ECO:0000256" key="4">
    <source>
        <dbReference type="ARBA" id="ARBA00022679"/>
    </source>
</evidence>
<dbReference type="InterPro" id="IPR003594">
    <property type="entry name" value="HATPase_dom"/>
</dbReference>
<dbReference type="SMART" id="SM00388">
    <property type="entry name" value="HisKA"/>
    <property type="match status" value="1"/>
</dbReference>
<dbReference type="SUPFAM" id="SSF55874">
    <property type="entry name" value="ATPase domain of HSP90 chaperone/DNA topoisomerase II/histidine kinase"/>
    <property type="match status" value="1"/>
</dbReference>
<dbReference type="InterPro" id="IPR003661">
    <property type="entry name" value="HisK_dim/P_dom"/>
</dbReference>
<dbReference type="Pfam" id="PF02518">
    <property type="entry name" value="HATPase_c"/>
    <property type="match status" value="1"/>
</dbReference>
<dbReference type="PRINTS" id="PR00344">
    <property type="entry name" value="BCTRLSENSOR"/>
</dbReference>
<protein>
    <recommendedName>
        <fullName evidence="2">histidine kinase</fullName>
        <ecNumber evidence="2">2.7.13.3</ecNumber>
    </recommendedName>
</protein>
<organism evidence="9 10">
    <name type="scientific">Myxacorys almedinensis A</name>
    <dbReference type="NCBI Taxonomy" id="2690445"/>
    <lineage>
        <taxon>Bacteria</taxon>
        <taxon>Bacillati</taxon>
        <taxon>Cyanobacteriota</taxon>
        <taxon>Cyanophyceae</taxon>
        <taxon>Leptolyngbyales</taxon>
        <taxon>Leptolyngbyaceae</taxon>
        <taxon>Myxacorys</taxon>
        <taxon>Myxacorys almedinensis</taxon>
    </lineage>
</organism>
<dbReference type="Gene3D" id="3.30.565.10">
    <property type="entry name" value="Histidine kinase-like ATPase, C-terminal domain"/>
    <property type="match status" value="1"/>
</dbReference>
<dbReference type="CDD" id="cd00075">
    <property type="entry name" value="HATPase"/>
    <property type="match status" value="1"/>
</dbReference>
<keyword evidence="10" id="KW-1185">Reference proteome</keyword>
<feature type="domain" description="Histidine kinase" evidence="8">
    <location>
        <begin position="134"/>
        <end position="355"/>
    </location>
</feature>
<dbReference type="SMART" id="SM00387">
    <property type="entry name" value="HATPase_c"/>
    <property type="match status" value="1"/>
</dbReference>
<name>A0A8J7Z271_9CYAN</name>
<evidence type="ECO:0000256" key="1">
    <source>
        <dbReference type="ARBA" id="ARBA00000085"/>
    </source>
</evidence>